<reference evidence="3 4" key="1">
    <citation type="submission" date="2019-10" db="EMBL/GenBank/DDBJ databases">
        <title>Draft whole-genome sequence of the purple nonsulfur photosynthetic bacterium Roseospira navarrensis DSM 15114.</title>
        <authorList>
            <person name="Kyndt J.A."/>
            <person name="Meyer T.E."/>
        </authorList>
    </citation>
    <scope>NUCLEOTIDE SEQUENCE [LARGE SCALE GENOMIC DNA]</scope>
    <source>
        <strain evidence="3 4">DSM 15114</strain>
    </source>
</reference>
<dbReference type="PRINTS" id="PR00081">
    <property type="entry name" value="GDHRDH"/>
</dbReference>
<evidence type="ECO:0000256" key="2">
    <source>
        <dbReference type="ARBA" id="ARBA00023002"/>
    </source>
</evidence>
<evidence type="ECO:0000256" key="1">
    <source>
        <dbReference type="ARBA" id="ARBA00006484"/>
    </source>
</evidence>
<protein>
    <submittedName>
        <fullName evidence="3">SDR family oxidoreductase</fullName>
    </submittedName>
</protein>
<evidence type="ECO:0000313" key="3">
    <source>
        <dbReference type="EMBL" id="MQX35277.1"/>
    </source>
</evidence>
<dbReference type="Pfam" id="PF13561">
    <property type="entry name" value="adh_short_C2"/>
    <property type="match status" value="1"/>
</dbReference>
<accession>A0A7X1ZBF9</accession>
<name>A0A7X1ZBF9_9PROT</name>
<organism evidence="3 4">
    <name type="scientific">Roseospira navarrensis</name>
    <dbReference type="NCBI Taxonomy" id="140058"/>
    <lineage>
        <taxon>Bacteria</taxon>
        <taxon>Pseudomonadati</taxon>
        <taxon>Pseudomonadota</taxon>
        <taxon>Alphaproteobacteria</taxon>
        <taxon>Rhodospirillales</taxon>
        <taxon>Rhodospirillaceae</taxon>
        <taxon>Roseospira</taxon>
    </lineage>
</organism>
<dbReference type="InterPro" id="IPR051122">
    <property type="entry name" value="SDR_DHRS6-like"/>
</dbReference>
<evidence type="ECO:0000313" key="4">
    <source>
        <dbReference type="Proteomes" id="UP000434582"/>
    </source>
</evidence>
<dbReference type="Proteomes" id="UP000434582">
    <property type="component" value="Unassembled WGS sequence"/>
</dbReference>
<proteinExistence type="inferred from homology"/>
<dbReference type="SUPFAM" id="SSF51735">
    <property type="entry name" value="NAD(P)-binding Rossmann-fold domains"/>
    <property type="match status" value="1"/>
</dbReference>
<dbReference type="PANTHER" id="PTHR43477">
    <property type="entry name" value="DIHYDROANTICAPSIN 7-DEHYDROGENASE"/>
    <property type="match status" value="1"/>
</dbReference>
<dbReference type="InterPro" id="IPR036291">
    <property type="entry name" value="NAD(P)-bd_dom_sf"/>
</dbReference>
<dbReference type="Gene3D" id="3.40.50.720">
    <property type="entry name" value="NAD(P)-binding Rossmann-like Domain"/>
    <property type="match status" value="1"/>
</dbReference>
<dbReference type="InterPro" id="IPR002347">
    <property type="entry name" value="SDR_fam"/>
</dbReference>
<keyword evidence="4" id="KW-1185">Reference proteome</keyword>
<gene>
    <name evidence="3" type="ORF">GHC57_01970</name>
</gene>
<dbReference type="GO" id="GO:0016491">
    <property type="term" value="F:oxidoreductase activity"/>
    <property type="evidence" value="ECO:0007669"/>
    <property type="project" value="UniProtKB-KW"/>
</dbReference>
<dbReference type="AlphaFoldDB" id="A0A7X1ZBF9"/>
<dbReference type="CDD" id="cd05233">
    <property type="entry name" value="SDR_c"/>
    <property type="match status" value="1"/>
</dbReference>
<sequence>MSETPDPVLILGATGGVGTALAHLLAARGTPLLLHGRDAARLEETAAGLSGVRATRAADALDPDALSGAVAALVDEADGRLSGLAYCIGSIPLMPLRRVSAAAMGETYALNVTGALLAVQAAASALTNGNGAVVLFSSVAATRGFSNHTVIGAAKAGVEGLTRSLAADLAPSVRVNAVAPSLTRTAMASPMTGSEAMAKGLAKAHPIPRLGEAEDQARIAAVLLDPLNSWITGQVIGVDGGRGALAGKG</sequence>
<dbReference type="PANTHER" id="PTHR43477:SF1">
    <property type="entry name" value="DIHYDROANTICAPSIN 7-DEHYDROGENASE"/>
    <property type="match status" value="1"/>
</dbReference>
<keyword evidence="2" id="KW-0560">Oxidoreductase</keyword>
<dbReference type="EMBL" id="WIVE01000002">
    <property type="protein sequence ID" value="MQX35277.1"/>
    <property type="molecule type" value="Genomic_DNA"/>
</dbReference>
<comment type="caution">
    <text evidence="3">The sequence shown here is derived from an EMBL/GenBank/DDBJ whole genome shotgun (WGS) entry which is preliminary data.</text>
</comment>
<dbReference type="OrthoDB" id="9803333at2"/>
<dbReference type="RefSeq" id="WP_153340584.1">
    <property type="nucleotide sequence ID" value="NZ_WIVE01000002.1"/>
</dbReference>
<comment type="similarity">
    <text evidence="1">Belongs to the short-chain dehydrogenases/reductases (SDR) family.</text>
</comment>